<dbReference type="InterPro" id="IPR036573">
    <property type="entry name" value="CBM_sf_5/12"/>
</dbReference>
<dbReference type="Proteomes" id="UP000266906">
    <property type="component" value="Unassembled WGS sequence"/>
</dbReference>
<dbReference type="GO" id="GO:0005975">
    <property type="term" value="P:carbohydrate metabolic process"/>
    <property type="evidence" value="ECO:0007669"/>
    <property type="project" value="InterPro"/>
</dbReference>
<dbReference type="EMBL" id="RKQG01000002">
    <property type="protein sequence ID" value="RPE29520.1"/>
    <property type="molecule type" value="Genomic_DNA"/>
</dbReference>
<dbReference type="InterPro" id="IPR052750">
    <property type="entry name" value="GH18_Chitinase"/>
</dbReference>
<evidence type="ECO:0000313" key="4">
    <source>
        <dbReference type="EMBL" id="RPE29520.1"/>
    </source>
</evidence>
<evidence type="ECO:0000313" key="5">
    <source>
        <dbReference type="Proteomes" id="UP000266906"/>
    </source>
</evidence>
<keyword evidence="1" id="KW-0378">Hydrolase</keyword>
<gene>
    <name evidence="4" type="ORF">EDD38_6677</name>
</gene>
<dbReference type="PANTHER" id="PTHR42976">
    <property type="entry name" value="BIFUNCTIONAL CHITINASE/LYSOZYME-RELATED"/>
    <property type="match status" value="1"/>
</dbReference>
<dbReference type="SUPFAM" id="SSF51055">
    <property type="entry name" value="Carbohydrate binding domain"/>
    <property type="match status" value="1"/>
</dbReference>
<dbReference type="Gene3D" id="2.10.10.20">
    <property type="entry name" value="Carbohydrate-binding module superfamily 5/12"/>
    <property type="match status" value="1"/>
</dbReference>
<keyword evidence="5" id="KW-1185">Reference proteome</keyword>
<dbReference type="Pfam" id="PF02839">
    <property type="entry name" value="CBM_5_12"/>
    <property type="match status" value="1"/>
</dbReference>
<dbReference type="GO" id="GO:0030246">
    <property type="term" value="F:carbohydrate binding"/>
    <property type="evidence" value="ECO:0007669"/>
    <property type="project" value="InterPro"/>
</dbReference>
<dbReference type="InterPro" id="IPR017853">
    <property type="entry name" value="GH"/>
</dbReference>
<dbReference type="RefSeq" id="WP_123820941.1">
    <property type="nucleotide sequence ID" value="NZ_JBEYIY010000004.1"/>
</dbReference>
<dbReference type="SMART" id="SM00495">
    <property type="entry name" value="ChtBD3"/>
    <property type="match status" value="1"/>
</dbReference>
<feature type="domain" description="Chitin-binding type-3" evidence="3">
    <location>
        <begin position="496"/>
        <end position="541"/>
    </location>
</feature>
<name>A0A3N4RRN4_9ACTN</name>
<dbReference type="Gene3D" id="3.20.20.80">
    <property type="entry name" value="Glycosidases"/>
    <property type="match status" value="1"/>
</dbReference>
<evidence type="ECO:0000256" key="1">
    <source>
        <dbReference type="ARBA" id="ARBA00022801"/>
    </source>
</evidence>
<dbReference type="InterPro" id="IPR003610">
    <property type="entry name" value="CBM5/12"/>
</dbReference>
<proteinExistence type="predicted"/>
<dbReference type="PANTHER" id="PTHR42976:SF1">
    <property type="entry name" value="GH18 DOMAIN-CONTAINING PROTEIN-RELATED"/>
    <property type="match status" value="1"/>
</dbReference>
<comment type="caution">
    <text evidence="4">The sequence shown here is derived from an EMBL/GenBank/DDBJ whole genome shotgun (WGS) entry which is preliminary data.</text>
</comment>
<accession>A0A3N4RRN4</accession>
<dbReference type="SUPFAM" id="SSF51445">
    <property type="entry name" value="(Trans)glycosidases"/>
    <property type="match status" value="1"/>
</dbReference>
<dbReference type="GO" id="GO:0005576">
    <property type="term" value="C:extracellular region"/>
    <property type="evidence" value="ECO:0007669"/>
    <property type="project" value="InterPro"/>
</dbReference>
<evidence type="ECO:0000256" key="2">
    <source>
        <dbReference type="SAM" id="MobiDB-lite"/>
    </source>
</evidence>
<feature type="compositionally biased region" description="Pro residues" evidence="2">
    <location>
        <begin position="352"/>
        <end position="372"/>
    </location>
</feature>
<reference evidence="4 5" key="1">
    <citation type="submission" date="2018-11" db="EMBL/GenBank/DDBJ databases">
        <title>Sequencing the genomes of 1000 actinobacteria strains.</title>
        <authorList>
            <person name="Klenk H.-P."/>
        </authorList>
    </citation>
    <scope>NUCLEOTIDE SEQUENCE [LARGE SCALE GENOMIC DNA]</scope>
    <source>
        <strain evidence="4 5">DSM 44781</strain>
    </source>
</reference>
<feature type="region of interest" description="Disordered" evidence="2">
    <location>
        <begin position="348"/>
        <end position="382"/>
    </location>
</feature>
<dbReference type="CDD" id="cd12215">
    <property type="entry name" value="ChiC_BD"/>
    <property type="match status" value="1"/>
</dbReference>
<evidence type="ECO:0000259" key="3">
    <source>
        <dbReference type="SMART" id="SM00495"/>
    </source>
</evidence>
<organism evidence="4 5">
    <name type="scientific">Kitasatospora cineracea</name>
    <dbReference type="NCBI Taxonomy" id="88074"/>
    <lineage>
        <taxon>Bacteria</taxon>
        <taxon>Bacillati</taxon>
        <taxon>Actinomycetota</taxon>
        <taxon>Actinomycetes</taxon>
        <taxon>Kitasatosporales</taxon>
        <taxon>Streptomycetaceae</taxon>
        <taxon>Kitasatospora</taxon>
    </lineage>
</organism>
<dbReference type="AlphaFoldDB" id="A0A3N4RRN4"/>
<protein>
    <submittedName>
        <fullName evidence="4">Chitinase</fullName>
    </submittedName>
</protein>
<dbReference type="GO" id="GO:0004553">
    <property type="term" value="F:hydrolase activity, hydrolyzing O-glycosyl compounds"/>
    <property type="evidence" value="ECO:0007669"/>
    <property type="project" value="InterPro"/>
</dbReference>
<sequence>MTGPVRRPFRALLAGILGVTALAGLTLTGSGTADAAGTPLPARVFAPYFDARTTGDGLSALSTRSGNKFVTLGPVQADAKGSCTPYWNGDTSTPAFRVDRAPRFTDDIDYLRAGGGDAVLSFGGPAADRAGTEIADSCTDVGAIATAFQNVVLSYGVSRIDLDVEGGSLTDSAGIDRRNKAVRLTEDWATSVGRPLQFSYTLPATPAGLPPGGLAVLQNALCNGARIDVVNLLTFDYRDGPRHDMAADTRSSAQGLHDQLQQLYPSRTDAQLWGSIGITEMIGVDHYGPEETFSTADAAAVESWAAAKGVSTLSFRSLQRDNGDCPGTAGSDSCSGTAQSAWQFSRAFQPFTDPPPVHHSPSPSSPSSPSSPFPSITDEGPSFLMHLGQDAGSVVAGSSVTTTVSAAVNHAQVEYVKVGVSGTPAGVTASVDPAVVFTGYPGNQSNSAATLSLATTSAAVPGVYRLTVTGRGSSFRADATYTLTVVSPVPPPPCATAAWNPAQVYTNGDTVSWTGHNWRAKWWTQGEQPGTTGEWGAWKDLGAHY</sequence>